<sequence>MEVHQHVGGDGVREEMLSRVALMPRLLNGGFCAPASCDRDRVAGEVIPRFLAHFLGFDVRLPPLPPAAEVAEVSHWSRFGLDFVVAGINSCGMARGLSHPGLSHYARARHALVRVPGLKVVSVVCDPLGRFEKVFWEMHLCRKRGPLDRKDPVTFGPERNGRCFERIGEALQYPELIEHWNVAQDLGSMDALFGPRLWILHQESLRLAGRAAYDGIAGFLGQRPFGAGSEFGRYNSARGHRTELCHNRSVIRGLKRLLAPEYQAIEALLQARGREVPEQLRRRDSRCDRPEELRGDPFTKERGA</sequence>
<evidence type="ECO:0000256" key="1">
    <source>
        <dbReference type="SAM" id="MobiDB-lite"/>
    </source>
</evidence>
<protein>
    <submittedName>
        <fullName evidence="2">Uncharacterized protein</fullName>
    </submittedName>
</protein>
<proteinExistence type="predicted"/>
<accession>A0ABN9PNA1</accession>
<name>A0ABN9PNA1_9DINO</name>
<evidence type="ECO:0000313" key="2">
    <source>
        <dbReference type="EMBL" id="CAK0793062.1"/>
    </source>
</evidence>
<reference evidence="2" key="1">
    <citation type="submission" date="2023-10" db="EMBL/GenBank/DDBJ databases">
        <authorList>
            <person name="Chen Y."/>
            <person name="Shah S."/>
            <person name="Dougan E. K."/>
            <person name="Thang M."/>
            <person name="Chan C."/>
        </authorList>
    </citation>
    <scope>NUCLEOTIDE SEQUENCE [LARGE SCALE GENOMIC DNA]</scope>
</reference>
<comment type="caution">
    <text evidence="2">The sequence shown here is derived from an EMBL/GenBank/DDBJ whole genome shotgun (WGS) entry which is preliminary data.</text>
</comment>
<evidence type="ECO:0000313" key="3">
    <source>
        <dbReference type="Proteomes" id="UP001189429"/>
    </source>
</evidence>
<dbReference type="EMBL" id="CAUYUJ010000892">
    <property type="protein sequence ID" value="CAK0793062.1"/>
    <property type="molecule type" value="Genomic_DNA"/>
</dbReference>
<gene>
    <name evidence="2" type="ORF">PCOR1329_LOCUS3476</name>
</gene>
<feature type="region of interest" description="Disordered" evidence="1">
    <location>
        <begin position="279"/>
        <end position="304"/>
    </location>
</feature>
<organism evidence="2 3">
    <name type="scientific">Prorocentrum cordatum</name>
    <dbReference type="NCBI Taxonomy" id="2364126"/>
    <lineage>
        <taxon>Eukaryota</taxon>
        <taxon>Sar</taxon>
        <taxon>Alveolata</taxon>
        <taxon>Dinophyceae</taxon>
        <taxon>Prorocentrales</taxon>
        <taxon>Prorocentraceae</taxon>
        <taxon>Prorocentrum</taxon>
    </lineage>
</organism>
<keyword evidence="3" id="KW-1185">Reference proteome</keyword>
<dbReference type="Proteomes" id="UP001189429">
    <property type="component" value="Unassembled WGS sequence"/>
</dbReference>